<dbReference type="InterPro" id="IPR004211">
    <property type="entry name" value="Endonuclease_7"/>
</dbReference>
<proteinExistence type="predicted"/>
<keyword evidence="3" id="KW-1185">Reference proteome</keyword>
<feature type="compositionally biased region" description="Basic and acidic residues" evidence="1">
    <location>
        <begin position="104"/>
        <end position="130"/>
    </location>
</feature>
<organism evidence="2 3">
    <name type="scientific">Streptomyces hygroscopicus</name>
    <dbReference type="NCBI Taxonomy" id="1912"/>
    <lineage>
        <taxon>Bacteria</taxon>
        <taxon>Bacillati</taxon>
        <taxon>Actinomycetota</taxon>
        <taxon>Actinomycetes</taxon>
        <taxon>Kitasatosporales</taxon>
        <taxon>Streptomycetaceae</taxon>
        <taxon>Streptomyces</taxon>
        <taxon>Streptomyces violaceusniger group</taxon>
    </lineage>
</organism>
<dbReference type="Pfam" id="PF02945">
    <property type="entry name" value="Endonuclease_7"/>
    <property type="match status" value="1"/>
</dbReference>
<feature type="region of interest" description="Disordered" evidence="1">
    <location>
        <begin position="97"/>
        <end position="130"/>
    </location>
</feature>
<dbReference type="Proteomes" id="UP001054854">
    <property type="component" value="Unassembled WGS sequence"/>
</dbReference>
<evidence type="ECO:0000256" key="1">
    <source>
        <dbReference type="SAM" id="MobiDB-lite"/>
    </source>
</evidence>
<evidence type="ECO:0000313" key="3">
    <source>
        <dbReference type="Proteomes" id="UP001054854"/>
    </source>
</evidence>
<feature type="compositionally biased region" description="Low complexity" evidence="1">
    <location>
        <begin position="211"/>
        <end position="226"/>
    </location>
</feature>
<feature type="compositionally biased region" description="Basic and acidic residues" evidence="1">
    <location>
        <begin position="306"/>
        <end position="325"/>
    </location>
</feature>
<sequence length="557" mass="61870">MPSRTDGLITLGAADALWVEVTAGSAVPTASGAFTRPPAHPRAGYVLLGGRVVATVRASGGQWSVPEAEVRRAAAELHAVRMDRQDLVRIGPFRAAPGQERDEETPLRWRRRLTEEPREPGGPERAARREAVRPYHLAGIDWRRILVERTRDGTRPTWWLPRAVVRLLDAAEHAETRWVRAARTRRASAAATEPPSGPRQAPEPSRPPQARPRQAPEPNRPRQAPEPSHPPQARPRHTPEPNRPRQAPEPSHPPQARPRHTPEPNRPRQAPEPSHPPQARPRHTPEPNRPRQAPEPSHPPQARPRHTPEPSHPRQAPDTDGRRTTNPEGRTAPPRPYNGELTGQLYSVLSRKPGTSRRMAGWACAVCRTAPAAVLDHCHEHGYVRAPVCQSCNTQERPDHLYSNDIRVANRYTRLFHTDADHWLRHWHRCPGCRARTTLPLPHLAAWTAHTACRSLRPTHPASRGRAPCGVLRVSWTGSQNAPRSCLLTVAVDFCPSGEHRVLARVPYREAAERFRVWLAETAPAVAAAAGPDRLDGLPAEIRPVIADTSGEGLALF</sequence>
<gene>
    <name evidence="2" type="ORF">TPA0910_55130</name>
</gene>
<dbReference type="Gene3D" id="3.40.1800.10">
    <property type="entry name" value="His-Me finger endonucleases"/>
    <property type="match status" value="1"/>
</dbReference>
<evidence type="ECO:0000313" key="2">
    <source>
        <dbReference type="EMBL" id="GHJ31080.1"/>
    </source>
</evidence>
<evidence type="ECO:0008006" key="4">
    <source>
        <dbReference type="Google" id="ProtNLM"/>
    </source>
</evidence>
<feature type="compositionally biased region" description="Low complexity" evidence="1">
    <location>
        <begin position="187"/>
        <end position="203"/>
    </location>
</feature>
<dbReference type="SUPFAM" id="SSF54060">
    <property type="entry name" value="His-Me finger endonucleases"/>
    <property type="match status" value="1"/>
</dbReference>
<dbReference type="PRINTS" id="PR01217">
    <property type="entry name" value="PRICHEXTENSN"/>
</dbReference>
<protein>
    <recommendedName>
        <fullName evidence="4">Recombinase</fullName>
    </recommendedName>
</protein>
<reference evidence="2" key="1">
    <citation type="submission" date="2024-05" db="EMBL/GenBank/DDBJ databases">
        <title>Whole genome shotgun sequence of Streptomyces hygroscopicus NBRC 113678.</title>
        <authorList>
            <person name="Komaki H."/>
            <person name="Tamura T."/>
        </authorList>
    </citation>
    <scope>NUCLEOTIDE SEQUENCE</scope>
    <source>
        <strain evidence="2">N11-34</strain>
    </source>
</reference>
<dbReference type="EMBL" id="BNEK01000005">
    <property type="protein sequence ID" value="GHJ31080.1"/>
    <property type="molecule type" value="Genomic_DNA"/>
</dbReference>
<name>A0ABQ3U641_STRHY</name>
<dbReference type="InterPro" id="IPR044925">
    <property type="entry name" value="His-Me_finger_sf"/>
</dbReference>
<comment type="caution">
    <text evidence="2">The sequence shown here is derived from an EMBL/GenBank/DDBJ whole genome shotgun (WGS) entry which is preliminary data.</text>
</comment>
<dbReference type="InterPro" id="IPR038563">
    <property type="entry name" value="Endonuclease_7_sf"/>
</dbReference>
<feature type="region of interest" description="Disordered" evidence="1">
    <location>
        <begin position="180"/>
        <end position="341"/>
    </location>
</feature>
<accession>A0ABQ3U641</accession>